<evidence type="ECO:0000313" key="1">
    <source>
        <dbReference type="EMBL" id="MBX56214.1"/>
    </source>
</evidence>
<dbReference type="EMBL" id="GGEC01075730">
    <property type="protein sequence ID" value="MBX56214.1"/>
    <property type="molecule type" value="Transcribed_RNA"/>
</dbReference>
<sequence length="25" mass="2886">MKHIQTAIIKALAKHPQTLQEPKFN</sequence>
<proteinExistence type="predicted"/>
<reference evidence="1" key="1">
    <citation type="submission" date="2018-02" db="EMBL/GenBank/DDBJ databases">
        <title>Rhizophora mucronata_Transcriptome.</title>
        <authorList>
            <person name="Meera S.P."/>
            <person name="Sreeshan A."/>
            <person name="Augustine A."/>
        </authorList>
    </citation>
    <scope>NUCLEOTIDE SEQUENCE</scope>
    <source>
        <tissue evidence="1">Leaf</tissue>
    </source>
</reference>
<organism evidence="1">
    <name type="scientific">Rhizophora mucronata</name>
    <name type="common">Asiatic mangrove</name>
    <dbReference type="NCBI Taxonomy" id="61149"/>
    <lineage>
        <taxon>Eukaryota</taxon>
        <taxon>Viridiplantae</taxon>
        <taxon>Streptophyta</taxon>
        <taxon>Embryophyta</taxon>
        <taxon>Tracheophyta</taxon>
        <taxon>Spermatophyta</taxon>
        <taxon>Magnoliopsida</taxon>
        <taxon>eudicotyledons</taxon>
        <taxon>Gunneridae</taxon>
        <taxon>Pentapetalae</taxon>
        <taxon>rosids</taxon>
        <taxon>fabids</taxon>
        <taxon>Malpighiales</taxon>
        <taxon>Rhizophoraceae</taxon>
        <taxon>Rhizophora</taxon>
    </lineage>
</organism>
<dbReference type="AlphaFoldDB" id="A0A2P2PNC3"/>
<name>A0A2P2PNC3_RHIMU</name>
<protein>
    <submittedName>
        <fullName evidence="1">Uncharacterized protein</fullName>
    </submittedName>
</protein>
<accession>A0A2P2PNC3</accession>